<dbReference type="GO" id="GO:0004069">
    <property type="term" value="F:L-aspartate:2-oxoglutarate aminotransferase activity"/>
    <property type="evidence" value="ECO:0007669"/>
    <property type="project" value="InterPro"/>
</dbReference>
<reference evidence="2 3" key="1">
    <citation type="submission" date="2019-08" db="EMBL/GenBank/DDBJ databases">
        <authorList>
            <person name="Alioto T."/>
            <person name="Alioto T."/>
            <person name="Gomez Garrido J."/>
        </authorList>
    </citation>
    <scope>NUCLEOTIDE SEQUENCE [LARGE SCALE GENOMIC DNA]</scope>
</reference>
<dbReference type="OrthoDB" id="10050812at2759"/>
<dbReference type="GO" id="GO:0004352">
    <property type="term" value="F:glutamate dehydrogenase (NAD+) activity"/>
    <property type="evidence" value="ECO:0007669"/>
    <property type="project" value="InterPro"/>
</dbReference>
<dbReference type="PANTHER" id="PTHR43403">
    <property type="entry name" value="NAD-SPECIFIC GLUTAMATE DEHYDROGENASE"/>
    <property type="match status" value="1"/>
</dbReference>
<evidence type="ECO:0000313" key="3">
    <source>
        <dbReference type="Proteomes" id="UP000325440"/>
    </source>
</evidence>
<dbReference type="Pfam" id="PF21075">
    <property type="entry name" value="GDH_ACT1"/>
    <property type="match status" value="1"/>
</dbReference>
<evidence type="ECO:0000313" key="2">
    <source>
        <dbReference type="EMBL" id="VVC27594.1"/>
    </source>
</evidence>
<dbReference type="EMBL" id="CABPRJ010000239">
    <property type="protein sequence ID" value="VVC27594.1"/>
    <property type="molecule type" value="Genomic_DNA"/>
</dbReference>
<feature type="non-terminal residue" evidence="2">
    <location>
        <position position="1"/>
    </location>
</feature>
<keyword evidence="3" id="KW-1185">Reference proteome</keyword>
<dbReference type="AlphaFoldDB" id="A0A5E4M6C6"/>
<accession>A0A5E4M6C6</accession>
<dbReference type="InterPro" id="IPR024727">
    <property type="entry name" value="NAD_Glu_DH_N_ACT1"/>
</dbReference>
<protein>
    <submittedName>
        <fullName evidence="2">NAD-glutamate dehydrogenase</fullName>
    </submittedName>
</protein>
<organism evidence="2 3">
    <name type="scientific">Cinara cedri</name>
    <dbReference type="NCBI Taxonomy" id="506608"/>
    <lineage>
        <taxon>Eukaryota</taxon>
        <taxon>Metazoa</taxon>
        <taxon>Ecdysozoa</taxon>
        <taxon>Arthropoda</taxon>
        <taxon>Hexapoda</taxon>
        <taxon>Insecta</taxon>
        <taxon>Pterygota</taxon>
        <taxon>Neoptera</taxon>
        <taxon>Paraneoptera</taxon>
        <taxon>Hemiptera</taxon>
        <taxon>Sternorrhyncha</taxon>
        <taxon>Aphidomorpha</taxon>
        <taxon>Aphidoidea</taxon>
        <taxon>Aphididae</taxon>
        <taxon>Lachninae</taxon>
        <taxon>Cinara</taxon>
    </lineage>
</organism>
<feature type="domain" description="NAD-glutamate dehydrogenase N-terminal ACT1" evidence="1">
    <location>
        <begin position="7"/>
        <end position="125"/>
    </location>
</feature>
<name>A0A5E4M6C6_9HEMI</name>
<gene>
    <name evidence="2" type="ORF">CINCED_3A020744</name>
</gene>
<dbReference type="Proteomes" id="UP000325440">
    <property type="component" value="Unassembled WGS sequence"/>
</dbReference>
<feature type="non-terminal residue" evidence="2">
    <location>
        <position position="171"/>
    </location>
</feature>
<evidence type="ECO:0000259" key="1">
    <source>
        <dbReference type="Pfam" id="PF21075"/>
    </source>
</evidence>
<dbReference type="InterPro" id="IPR007780">
    <property type="entry name" value="NAD_Glu_DH_bac"/>
</dbReference>
<proteinExistence type="predicted"/>
<dbReference type="GO" id="GO:0006538">
    <property type="term" value="P:L-glutamate catabolic process"/>
    <property type="evidence" value="ECO:0007669"/>
    <property type="project" value="InterPro"/>
</dbReference>
<dbReference type="PANTHER" id="PTHR43403:SF1">
    <property type="entry name" value="NAD-SPECIFIC GLUTAMATE DEHYDROGENASE"/>
    <property type="match status" value="1"/>
</dbReference>
<sequence length="171" mass="19595">DLRVNKKFLLYIVKDAYNFVSKKEKDESKLTICNINNIPGLEGNFTTLKIVNDDMPFLVDSIIANIKSHNLTICYYSNSIINLKRKSGLIEGICPLEESYDSTKESVIYLIIKGISDSFVNTLRESLRRTLKAVNYSVKDWKLMLKKVDELKDQSLASSLLPIIQQERADR</sequence>